<feature type="transmembrane region" description="Helical" evidence="1">
    <location>
        <begin position="82"/>
        <end position="101"/>
    </location>
</feature>
<keyword evidence="1" id="KW-0472">Membrane</keyword>
<dbReference type="Proteomes" id="UP000249229">
    <property type="component" value="Unassembled WGS sequence"/>
</dbReference>
<dbReference type="Pfam" id="PF07332">
    <property type="entry name" value="Phage_holin_3_6"/>
    <property type="match status" value="1"/>
</dbReference>
<evidence type="ECO:0000256" key="1">
    <source>
        <dbReference type="SAM" id="Phobius"/>
    </source>
</evidence>
<keyword evidence="1" id="KW-1133">Transmembrane helix</keyword>
<gene>
    <name evidence="2" type="ORF">DI544_06115</name>
</gene>
<name>A0A2W5PB12_9SPHN</name>
<feature type="transmembrane region" description="Helical" evidence="1">
    <location>
        <begin position="53"/>
        <end position="76"/>
    </location>
</feature>
<proteinExistence type="predicted"/>
<evidence type="ECO:0008006" key="4">
    <source>
        <dbReference type="Google" id="ProtNLM"/>
    </source>
</evidence>
<reference evidence="2 3" key="1">
    <citation type="submission" date="2017-08" db="EMBL/GenBank/DDBJ databases">
        <title>Infants hospitalized years apart are colonized by the same room-sourced microbial strains.</title>
        <authorList>
            <person name="Brooks B."/>
            <person name="Olm M.R."/>
            <person name="Firek B.A."/>
            <person name="Baker R."/>
            <person name="Thomas B.C."/>
            <person name="Morowitz M.J."/>
            <person name="Banfield J.F."/>
        </authorList>
    </citation>
    <scope>NUCLEOTIDE SEQUENCE [LARGE SCALE GENOMIC DNA]</scope>
    <source>
        <strain evidence="2">S2_005_001_R1_22</strain>
    </source>
</reference>
<accession>A0A2W5PB12</accession>
<keyword evidence="1" id="KW-0812">Transmembrane</keyword>
<comment type="caution">
    <text evidence="2">The sequence shown here is derived from an EMBL/GenBank/DDBJ whole genome shotgun (WGS) entry which is preliminary data.</text>
</comment>
<sequence>MNLREPVLRDDSLPHLVTRLAGDVRDVAQAEIALAKAKAGFAVTRYKAAAIRFAIAGVLALAALIALLVGLILSLATLIGPGFATAAVVGVVLAIAGLLALSGKSALAARPGQ</sequence>
<evidence type="ECO:0000313" key="2">
    <source>
        <dbReference type="EMBL" id="PZQ61309.1"/>
    </source>
</evidence>
<dbReference type="EMBL" id="QFQI01000003">
    <property type="protein sequence ID" value="PZQ61309.1"/>
    <property type="molecule type" value="Genomic_DNA"/>
</dbReference>
<evidence type="ECO:0000313" key="3">
    <source>
        <dbReference type="Proteomes" id="UP000249229"/>
    </source>
</evidence>
<organism evidence="2 3">
    <name type="scientific">Sphingomonas taxi</name>
    <dbReference type="NCBI Taxonomy" id="1549858"/>
    <lineage>
        <taxon>Bacteria</taxon>
        <taxon>Pseudomonadati</taxon>
        <taxon>Pseudomonadota</taxon>
        <taxon>Alphaproteobacteria</taxon>
        <taxon>Sphingomonadales</taxon>
        <taxon>Sphingomonadaceae</taxon>
        <taxon>Sphingomonas</taxon>
    </lineage>
</organism>
<dbReference type="AlphaFoldDB" id="A0A2W5PB12"/>
<protein>
    <recommendedName>
        <fullName evidence="4">Phage holin family protein</fullName>
    </recommendedName>
</protein>
<dbReference type="InterPro" id="IPR009937">
    <property type="entry name" value="Phage_holin_3_6"/>
</dbReference>